<accession>A0ABR9JM54</accession>
<name>A0ABR9JM54_9ACTN</name>
<comment type="caution">
    <text evidence="1">The sequence shown here is derived from an EMBL/GenBank/DDBJ whole genome shotgun (WGS) entry which is preliminary data.</text>
</comment>
<dbReference type="Proteomes" id="UP000627838">
    <property type="component" value="Unassembled WGS sequence"/>
</dbReference>
<dbReference type="EMBL" id="JADBDZ010000001">
    <property type="protein sequence ID" value="MBE1531639.1"/>
    <property type="molecule type" value="Genomic_DNA"/>
</dbReference>
<evidence type="ECO:0000313" key="1">
    <source>
        <dbReference type="EMBL" id="MBE1531639.1"/>
    </source>
</evidence>
<keyword evidence="2" id="KW-1185">Reference proteome</keyword>
<protein>
    <submittedName>
        <fullName evidence="1">Uncharacterized protein</fullName>
    </submittedName>
</protein>
<sequence length="224" mass="24197">MSFGTYARRVRDEALDPRARHMALRCAVGRYGPLGFNATWAYVTAVARPLPDVRRDVPALVRALDVLEASRSVRLAEEAAFAAARRAEKAAGRRTPRAADAAALAGPRWPGRTPPSRLGLVAAVADRDRWFRGLPFPDESLLPDERFRDLAVLHDRLGAAAAAYLARLGDPDGEVRASAAEAARGIDAFVRPGYAPLNGFVLPWRRFAALLGYAAGAVQPSDET</sequence>
<reference evidence="1 2" key="1">
    <citation type="submission" date="2020-10" db="EMBL/GenBank/DDBJ databases">
        <title>Sequencing the genomes of 1000 actinobacteria strains.</title>
        <authorList>
            <person name="Klenk H.-P."/>
        </authorList>
    </citation>
    <scope>NUCLEOTIDE SEQUENCE [LARGE SCALE GENOMIC DNA]</scope>
    <source>
        <strain evidence="1 2">DSM 46744</strain>
    </source>
</reference>
<evidence type="ECO:0000313" key="2">
    <source>
        <dbReference type="Proteomes" id="UP000627838"/>
    </source>
</evidence>
<gene>
    <name evidence="1" type="ORF">H4W34_001472</name>
</gene>
<dbReference type="RefSeq" id="WP_192758464.1">
    <property type="nucleotide sequence ID" value="NZ_JADBDZ010000001.1"/>
</dbReference>
<proteinExistence type="predicted"/>
<organism evidence="1 2">
    <name type="scientific">Actinomadura algeriensis</name>
    <dbReference type="NCBI Taxonomy" id="1679523"/>
    <lineage>
        <taxon>Bacteria</taxon>
        <taxon>Bacillati</taxon>
        <taxon>Actinomycetota</taxon>
        <taxon>Actinomycetes</taxon>
        <taxon>Streptosporangiales</taxon>
        <taxon>Thermomonosporaceae</taxon>
        <taxon>Actinomadura</taxon>
    </lineage>
</organism>